<name>A0A1M4SGD8_9BACT</name>
<dbReference type="STRING" id="1302690.BUE76_23465"/>
<dbReference type="Proteomes" id="UP000184368">
    <property type="component" value="Unassembled WGS sequence"/>
</dbReference>
<evidence type="ECO:0000313" key="3">
    <source>
        <dbReference type="Proteomes" id="UP000184368"/>
    </source>
</evidence>
<feature type="transmembrane region" description="Helical" evidence="1">
    <location>
        <begin position="34"/>
        <end position="59"/>
    </location>
</feature>
<evidence type="ECO:0008006" key="4">
    <source>
        <dbReference type="Google" id="ProtNLM"/>
    </source>
</evidence>
<keyword evidence="1" id="KW-1133">Transmembrane helix</keyword>
<evidence type="ECO:0000256" key="1">
    <source>
        <dbReference type="SAM" id="Phobius"/>
    </source>
</evidence>
<accession>A0A1M4SGD8</accession>
<organism evidence="2 3">
    <name type="scientific">Cnuella takakiae</name>
    <dbReference type="NCBI Taxonomy" id="1302690"/>
    <lineage>
        <taxon>Bacteria</taxon>
        <taxon>Pseudomonadati</taxon>
        <taxon>Bacteroidota</taxon>
        <taxon>Chitinophagia</taxon>
        <taxon>Chitinophagales</taxon>
        <taxon>Chitinophagaceae</taxon>
        <taxon>Cnuella</taxon>
    </lineage>
</organism>
<dbReference type="AlphaFoldDB" id="A0A1M4SGD8"/>
<reference evidence="2 3" key="1">
    <citation type="submission" date="2016-11" db="EMBL/GenBank/DDBJ databases">
        <authorList>
            <person name="Jaros S."/>
            <person name="Januszkiewicz K."/>
            <person name="Wedrychowicz H."/>
        </authorList>
    </citation>
    <scope>NUCLEOTIDE SEQUENCE [LARGE SCALE GENOMIC DNA]</scope>
    <source>
        <strain evidence="2 3">DSM 26897</strain>
    </source>
</reference>
<proteinExistence type="predicted"/>
<gene>
    <name evidence="2" type="ORF">SAMN05444008_101117</name>
</gene>
<dbReference type="RefSeq" id="WP_073039003.1">
    <property type="nucleotide sequence ID" value="NZ_FQUO01000001.1"/>
</dbReference>
<keyword evidence="1" id="KW-0812">Transmembrane</keyword>
<protein>
    <recommendedName>
        <fullName evidence="4">DUF2892 domain-containing protein</fullName>
    </recommendedName>
</protein>
<sequence length="83" mass="9064">MKAILTNWNFFRFIRLILGIAVVVKGIMDGETIFAFAGGLVAFMALANIGCCGTSGCALPDNRRLGDQQSRTKVFYEEVDATK</sequence>
<evidence type="ECO:0000313" key="2">
    <source>
        <dbReference type="EMBL" id="SHE31271.1"/>
    </source>
</evidence>
<keyword evidence="3" id="KW-1185">Reference proteome</keyword>
<keyword evidence="1" id="KW-0472">Membrane</keyword>
<feature type="transmembrane region" description="Helical" evidence="1">
    <location>
        <begin position="12"/>
        <end position="28"/>
    </location>
</feature>
<dbReference type="EMBL" id="FQUO01000001">
    <property type="protein sequence ID" value="SHE31271.1"/>
    <property type="molecule type" value="Genomic_DNA"/>
</dbReference>